<dbReference type="Proteomes" id="UP000823912">
    <property type="component" value="Unassembled WGS sequence"/>
</dbReference>
<feature type="transmembrane region" description="Helical" evidence="1">
    <location>
        <begin position="288"/>
        <end position="307"/>
    </location>
</feature>
<feature type="transmembrane region" description="Helical" evidence="1">
    <location>
        <begin position="15"/>
        <end position="33"/>
    </location>
</feature>
<feature type="transmembrane region" description="Helical" evidence="1">
    <location>
        <begin position="102"/>
        <end position="123"/>
    </location>
</feature>
<gene>
    <name evidence="2" type="ORF">IAA55_07240</name>
</gene>
<evidence type="ECO:0008006" key="4">
    <source>
        <dbReference type="Google" id="ProtNLM"/>
    </source>
</evidence>
<keyword evidence="1" id="KW-0812">Transmembrane</keyword>
<feature type="transmembrane region" description="Helical" evidence="1">
    <location>
        <begin position="377"/>
        <end position="398"/>
    </location>
</feature>
<evidence type="ECO:0000256" key="1">
    <source>
        <dbReference type="SAM" id="Phobius"/>
    </source>
</evidence>
<accession>A0A9D1JBI1</accession>
<keyword evidence="1" id="KW-0472">Membrane</keyword>
<dbReference type="AlphaFoldDB" id="A0A9D1JBI1"/>
<feature type="transmembrane region" description="Helical" evidence="1">
    <location>
        <begin position="135"/>
        <end position="152"/>
    </location>
</feature>
<organism evidence="2 3">
    <name type="scientific">Candidatus Pullilachnospira gallistercoris</name>
    <dbReference type="NCBI Taxonomy" id="2840911"/>
    <lineage>
        <taxon>Bacteria</taxon>
        <taxon>Bacillati</taxon>
        <taxon>Bacillota</taxon>
        <taxon>Clostridia</taxon>
        <taxon>Lachnospirales</taxon>
        <taxon>Lachnospiraceae</taxon>
        <taxon>Lachnospiraceae incertae sedis</taxon>
        <taxon>Candidatus Pullilachnospira</taxon>
    </lineage>
</organism>
<reference evidence="2" key="2">
    <citation type="journal article" date="2021" name="PeerJ">
        <title>Extensive microbial diversity within the chicken gut microbiome revealed by metagenomics and culture.</title>
        <authorList>
            <person name="Gilroy R."/>
            <person name="Ravi A."/>
            <person name="Getino M."/>
            <person name="Pursley I."/>
            <person name="Horton D.L."/>
            <person name="Alikhan N.F."/>
            <person name="Baker D."/>
            <person name="Gharbi K."/>
            <person name="Hall N."/>
            <person name="Watson M."/>
            <person name="Adriaenssens E.M."/>
            <person name="Foster-Nyarko E."/>
            <person name="Jarju S."/>
            <person name="Secka A."/>
            <person name="Antonio M."/>
            <person name="Oren A."/>
            <person name="Chaudhuri R.R."/>
            <person name="La Ragione R."/>
            <person name="Hildebrand F."/>
            <person name="Pallen M.J."/>
        </authorList>
    </citation>
    <scope>NUCLEOTIDE SEQUENCE</scope>
    <source>
        <strain evidence="2">ChiSjej5B23-6657</strain>
    </source>
</reference>
<feature type="transmembrane region" description="Helical" evidence="1">
    <location>
        <begin position="190"/>
        <end position="214"/>
    </location>
</feature>
<feature type="transmembrane region" description="Helical" evidence="1">
    <location>
        <begin position="235"/>
        <end position="256"/>
    </location>
</feature>
<keyword evidence="1" id="KW-1133">Transmembrane helix</keyword>
<evidence type="ECO:0000313" key="2">
    <source>
        <dbReference type="EMBL" id="HIR71059.1"/>
    </source>
</evidence>
<feature type="transmembrane region" description="Helical" evidence="1">
    <location>
        <begin position="345"/>
        <end position="365"/>
    </location>
</feature>
<comment type="caution">
    <text evidence="2">The sequence shown here is derived from an EMBL/GenBank/DDBJ whole genome shotgun (WGS) entry which is preliminary data.</text>
</comment>
<protein>
    <recommendedName>
        <fullName evidence="4">Glycosyltransferase RgtA/B/C/D-like domain-containing protein</fullName>
    </recommendedName>
</protein>
<evidence type="ECO:0000313" key="3">
    <source>
        <dbReference type="Proteomes" id="UP000823912"/>
    </source>
</evidence>
<name>A0A9D1JBI1_9FIRM</name>
<sequence length="426" mass="48866">MTEISAAGNIRRDRYNFIFAMFLAVTALLMLLYEVFGVDHFIGYIDGEAYYSYLPEYFLDGNWEHFEKYPIGTAVCELPFFAVAHLLTLLTDSAAADGYTEMYDWSVGISGIFFYVLGTMVLYRVLRRMTGGKRALFVCFLMTIGTALPVYATKYASFSHIKTYALTAILIYLVLRIVEEEDAFRNNFLLGLVAGLLVIIRNINVFFLLFYLLYGFGRGKIWREHLKNVFSLRRLAPNILGGLLMVLPQMILWKIATGDFLCYSYEGEAFTYLANPKLYEVFFSDAKGLLVFSPILIFGIIGLFFLGRVESGKYTAGIVAVFALETYTTAAWWCWWLGGVYSIRSFVDIFPFFAIAMAAFFGWLSERLRERTRAVRIGMELFYGAMLIFFALVNFAFYKGTQTGVVNETMAFWWELREALQQVFVF</sequence>
<feature type="transmembrane region" description="Helical" evidence="1">
    <location>
        <begin position="314"/>
        <end position="333"/>
    </location>
</feature>
<dbReference type="EMBL" id="DVHM01000114">
    <property type="protein sequence ID" value="HIR71059.1"/>
    <property type="molecule type" value="Genomic_DNA"/>
</dbReference>
<reference evidence="2" key="1">
    <citation type="submission" date="2020-10" db="EMBL/GenBank/DDBJ databases">
        <authorList>
            <person name="Gilroy R."/>
        </authorList>
    </citation>
    <scope>NUCLEOTIDE SEQUENCE</scope>
    <source>
        <strain evidence="2">ChiSjej5B23-6657</strain>
    </source>
</reference>
<proteinExistence type="predicted"/>